<name>A0ACC5UBM8_9FLAO</name>
<comment type="caution">
    <text evidence="1">The sequence shown here is derived from an EMBL/GenBank/DDBJ whole genome shotgun (WGS) entry which is preliminary data.</text>
</comment>
<reference evidence="1" key="1">
    <citation type="submission" date="2021-05" db="EMBL/GenBank/DDBJ databases">
        <title>Draft genomes of bacteria isolated from model marine particles.</title>
        <authorList>
            <person name="Datta M.S."/>
            <person name="Schwartzman J.A."/>
            <person name="Enke T.N."/>
            <person name="Saavedra J."/>
            <person name="Cermak N."/>
            <person name="Cordero O.X."/>
        </authorList>
    </citation>
    <scope>NUCLEOTIDE SEQUENCE</scope>
    <source>
        <strain evidence="1">I2M19</strain>
    </source>
</reference>
<organism evidence="1 2">
    <name type="scientific">Pseudotamlana agarivorans</name>
    <dbReference type="NCBI Taxonomy" id="481183"/>
    <lineage>
        <taxon>Bacteria</taxon>
        <taxon>Pseudomonadati</taxon>
        <taxon>Bacteroidota</taxon>
        <taxon>Flavobacteriia</taxon>
        <taxon>Flavobacteriales</taxon>
        <taxon>Flavobacteriaceae</taxon>
        <taxon>Pseudotamlana</taxon>
    </lineage>
</organism>
<dbReference type="EMBL" id="JAHKPD010000018">
    <property type="protein sequence ID" value="MBU2951704.1"/>
    <property type="molecule type" value="Genomic_DNA"/>
</dbReference>
<proteinExistence type="predicted"/>
<keyword evidence="2" id="KW-1185">Reference proteome</keyword>
<protein>
    <submittedName>
        <fullName evidence="1">Uncharacterized protein</fullName>
    </submittedName>
</protein>
<dbReference type="Proteomes" id="UP001647509">
    <property type="component" value="Unassembled WGS sequence"/>
</dbReference>
<evidence type="ECO:0000313" key="1">
    <source>
        <dbReference type="EMBL" id="MBU2951704.1"/>
    </source>
</evidence>
<accession>A0ACC5UBM8</accession>
<sequence>MKNVLIGIFCLGFTTLMFAQVSYESDDLLILKYKTATAVHSEYLSTVLEMQTAKRIKSLESTVANYDITKDPVYNKATQSAYRVVFEEHDKYQGSIIAKFNHVGELTESFERFKDVTLPYSVRYSVTKTYPGCTFISNTYYVSYMPNKPIEKTYKIKIKVDGSKKTIKVDEKGQIL</sequence>
<gene>
    <name evidence="1" type="ORF">KO493_13445</name>
</gene>
<evidence type="ECO:0000313" key="2">
    <source>
        <dbReference type="Proteomes" id="UP001647509"/>
    </source>
</evidence>